<dbReference type="Proteomes" id="UP000461670">
    <property type="component" value="Unassembled WGS sequence"/>
</dbReference>
<proteinExistence type="inferred from homology"/>
<reference evidence="8" key="1">
    <citation type="journal article" date="2020" name="MBio">
        <title>Horizontal gene transfer to a defensive symbiont with a reduced genome amongst a multipartite beetle microbiome.</title>
        <authorList>
            <person name="Waterworth S.C."/>
            <person name="Florez L.V."/>
            <person name="Rees E.R."/>
            <person name="Hertweck C."/>
            <person name="Kaltenpoth M."/>
            <person name="Kwan J.C."/>
        </authorList>
    </citation>
    <scope>NUCLEOTIDE SEQUENCE [LARGE SCALE GENOMIC DNA]</scope>
</reference>
<evidence type="ECO:0000256" key="4">
    <source>
        <dbReference type="ARBA" id="ARBA00040785"/>
    </source>
</evidence>
<feature type="domain" description="AB hydrolase-1" evidence="6">
    <location>
        <begin position="45"/>
        <end position="195"/>
    </location>
</feature>
<evidence type="ECO:0000259" key="6">
    <source>
        <dbReference type="Pfam" id="PF00561"/>
    </source>
</evidence>
<comment type="similarity">
    <text evidence="5">Belongs to the haloalkane dehalogenase family. Type 2 subfamily.</text>
</comment>
<evidence type="ECO:0000256" key="1">
    <source>
        <dbReference type="ARBA" id="ARBA00011245"/>
    </source>
</evidence>
<keyword evidence="3 5" id="KW-0378">Hydrolase</keyword>
<dbReference type="InterPro" id="IPR029058">
    <property type="entry name" value="AB_hydrolase_fold"/>
</dbReference>
<dbReference type="PANTHER" id="PTHR43798">
    <property type="entry name" value="MONOACYLGLYCEROL LIPASE"/>
    <property type="match status" value="1"/>
</dbReference>
<evidence type="ECO:0000256" key="3">
    <source>
        <dbReference type="ARBA" id="ARBA00022801"/>
    </source>
</evidence>
<organism evidence="7 8">
    <name type="scientific">Paracidovorax wautersii</name>
    <dbReference type="NCBI Taxonomy" id="1177982"/>
    <lineage>
        <taxon>Bacteria</taxon>
        <taxon>Pseudomonadati</taxon>
        <taxon>Pseudomonadota</taxon>
        <taxon>Betaproteobacteria</taxon>
        <taxon>Burkholderiales</taxon>
        <taxon>Comamonadaceae</taxon>
        <taxon>Paracidovorax</taxon>
    </lineage>
</organism>
<protein>
    <recommendedName>
        <fullName evidence="4 5">Haloalkane dehalogenase</fullName>
        <ecNumber evidence="2 5">3.8.1.5</ecNumber>
    </recommendedName>
</protein>
<dbReference type="EMBL" id="WNDQ01000003">
    <property type="protein sequence ID" value="KAF1023663.1"/>
    <property type="molecule type" value="Genomic_DNA"/>
</dbReference>
<dbReference type="InterPro" id="IPR050266">
    <property type="entry name" value="AB_hydrolase_sf"/>
</dbReference>
<dbReference type="PANTHER" id="PTHR43798:SF33">
    <property type="entry name" value="HYDROLASE, PUTATIVE (AFU_ORTHOLOGUE AFUA_2G14860)-RELATED"/>
    <property type="match status" value="1"/>
</dbReference>
<comment type="catalytic activity">
    <reaction evidence="5">
        <text>1-haloalkane + H2O = a halide anion + a primary alcohol + H(+)</text>
        <dbReference type="Rhea" id="RHEA:19081"/>
        <dbReference type="ChEBI" id="CHEBI:15377"/>
        <dbReference type="ChEBI" id="CHEBI:15378"/>
        <dbReference type="ChEBI" id="CHEBI:15734"/>
        <dbReference type="ChEBI" id="CHEBI:16042"/>
        <dbReference type="ChEBI" id="CHEBI:18060"/>
        <dbReference type="EC" id="3.8.1.5"/>
    </reaction>
</comment>
<dbReference type="NCBIfam" id="NF002938">
    <property type="entry name" value="PRK03592.1"/>
    <property type="match status" value="1"/>
</dbReference>
<dbReference type="Gene3D" id="3.40.50.1820">
    <property type="entry name" value="alpha/beta hydrolase"/>
    <property type="match status" value="1"/>
</dbReference>
<evidence type="ECO:0000256" key="2">
    <source>
        <dbReference type="ARBA" id="ARBA00012065"/>
    </source>
</evidence>
<dbReference type="HAMAP" id="MF_01231">
    <property type="entry name" value="Haloalk_dehal_type2"/>
    <property type="match status" value="1"/>
</dbReference>
<evidence type="ECO:0000313" key="7">
    <source>
        <dbReference type="EMBL" id="KAF1023663.1"/>
    </source>
</evidence>
<feature type="active site" description="Proton donor" evidence="5">
    <location>
        <position position="141"/>
    </location>
</feature>
<feature type="active site" description="Proton acceptor" evidence="5">
    <location>
        <position position="283"/>
    </location>
</feature>
<dbReference type="Pfam" id="PF00561">
    <property type="entry name" value="Abhydrolase_1"/>
    <property type="match status" value="1"/>
</dbReference>
<comment type="caution">
    <text evidence="7">The sequence shown here is derived from an EMBL/GenBank/DDBJ whole genome shotgun (WGS) entry which is preliminary data.</text>
</comment>
<dbReference type="AlphaFoldDB" id="A0A7V8FRX9"/>
<dbReference type="InterPro" id="IPR023594">
    <property type="entry name" value="Haloalkane_dehalogenase_2"/>
</dbReference>
<dbReference type="SUPFAM" id="SSF53474">
    <property type="entry name" value="alpha/beta-Hydrolases"/>
    <property type="match status" value="1"/>
</dbReference>
<dbReference type="GO" id="GO:0018786">
    <property type="term" value="F:haloalkane dehalogenase activity"/>
    <property type="evidence" value="ECO:0007669"/>
    <property type="project" value="UniProtKB-UniRule"/>
</dbReference>
<dbReference type="GO" id="GO:0016020">
    <property type="term" value="C:membrane"/>
    <property type="evidence" value="ECO:0007669"/>
    <property type="project" value="TreeGrafter"/>
</dbReference>
<sequence>MTNISDTPAPAAHQPHPAFGEGARAYDVPALDTHIHTIEHGTGDPIVFIHGNPTSSYLWRHIFHRLRGRGRLLALDLAGFGQSGKPDIAYTLENQQRYVDAWFDALDLKNVTLVLQDYGAAFGLNWASRHPDRVQGVAFFESVLRAIDSAAVSPEFVATRARLRQAGEGERFVLEENRFLTELFPWFFLTPLAEDDLRQYQAPFPTPDSRRPVLAGPRNLPLDGEPVESVAFLAQAEPWLAGSETPKLLLTFEPGFLLTPAILEWSRKTIRNLEVQAAGAGIHYVQEEQPEAIARLLGEWLDPRSTHHV</sequence>
<evidence type="ECO:0000313" key="8">
    <source>
        <dbReference type="Proteomes" id="UP000461670"/>
    </source>
</evidence>
<gene>
    <name evidence="7" type="primary">dhaA_1</name>
    <name evidence="5" type="synonym">dhaA</name>
    <name evidence="7" type="ORF">GAK30_00326</name>
</gene>
<evidence type="ECO:0000256" key="5">
    <source>
        <dbReference type="HAMAP-Rule" id="MF_01231"/>
    </source>
</evidence>
<dbReference type="InterPro" id="IPR000073">
    <property type="entry name" value="AB_hydrolase_1"/>
</dbReference>
<dbReference type="EC" id="3.8.1.5" evidence="2 5"/>
<comment type="function">
    <text evidence="5">Catalyzes hydrolytic cleavage of carbon-halogen bonds in halogenated aliphatic compounds, leading to the formation of the corresponding primary alcohols, halide ions and protons.</text>
</comment>
<accession>A0A7V8FRX9</accession>
<comment type="subunit">
    <text evidence="1 5">Monomer.</text>
</comment>
<name>A0A7V8FRX9_9BURK</name>
<feature type="active site" description="Nucleophile" evidence="5">
    <location>
        <position position="117"/>
    </location>
</feature>